<dbReference type="Gene3D" id="3.40.50.720">
    <property type="entry name" value="NAD(P)-binding Rossmann-like Domain"/>
    <property type="match status" value="1"/>
</dbReference>
<evidence type="ECO:0000313" key="5">
    <source>
        <dbReference type="Proteomes" id="UP000006039"/>
    </source>
</evidence>
<dbReference type="FunCoup" id="J3PH27">
    <property type="interactions" value="234"/>
</dbReference>
<accession>J3PH27</accession>
<keyword evidence="2" id="KW-0560">Oxidoreductase</keyword>
<dbReference type="Proteomes" id="UP000006039">
    <property type="component" value="Unassembled WGS sequence"/>
</dbReference>
<dbReference type="PANTHER" id="PTHR24320:SF154">
    <property type="entry name" value="OXIDOREDUCTASE, SHORT-CHAIN DEHYDROGENASE_REDUCTASE FAMILY (AFU_ORTHOLOGUE AFUA_2G04560)"/>
    <property type="match status" value="1"/>
</dbReference>
<reference evidence="3" key="2">
    <citation type="submission" date="2010-07" db="EMBL/GenBank/DDBJ databases">
        <authorList>
            <consortium name="The Broad Institute Genome Sequencing Platform"/>
            <consortium name="Broad Institute Genome Sequencing Center for Infectious Disease"/>
            <person name="Ma L.-J."/>
            <person name="Dead R."/>
            <person name="Young S."/>
            <person name="Zeng Q."/>
            <person name="Koehrsen M."/>
            <person name="Alvarado L."/>
            <person name="Berlin A."/>
            <person name="Chapman S.B."/>
            <person name="Chen Z."/>
            <person name="Freedman E."/>
            <person name="Gellesch M."/>
            <person name="Goldberg J."/>
            <person name="Griggs A."/>
            <person name="Gujja S."/>
            <person name="Heilman E.R."/>
            <person name="Heiman D."/>
            <person name="Hepburn T."/>
            <person name="Howarth C."/>
            <person name="Jen D."/>
            <person name="Larson L."/>
            <person name="Mehta T."/>
            <person name="Neiman D."/>
            <person name="Pearson M."/>
            <person name="Roberts A."/>
            <person name="Saif S."/>
            <person name="Shea T."/>
            <person name="Shenoy N."/>
            <person name="Sisk P."/>
            <person name="Stolte C."/>
            <person name="Sykes S."/>
            <person name="Walk T."/>
            <person name="White J."/>
            <person name="Yandava C."/>
            <person name="Haas B."/>
            <person name="Nusbaum C."/>
            <person name="Birren B."/>
        </authorList>
    </citation>
    <scope>NUCLEOTIDE SEQUENCE</scope>
    <source>
        <strain evidence="3">R3-111a-1</strain>
    </source>
</reference>
<dbReference type="GO" id="GO:0016491">
    <property type="term" value="F:oxidoreductase activity"/>
    <property type="evidence" value="ECO:0007669"/>
    <property type="project" value="UniProtKB-KW"/>
</dbReference>
<dbReference type="OrthoDB" id="191139at2759"/>
<reference evidence="5" key="1">
    <citation type="submission" date="2010-07" db="EMBL/GenBank/DDBJ databases">
        <title>The genome sequence of Gaeumannomyces graminis var. tritici strain R3-111a-1.</title>
        <authorList>
            <consortium name="The Broad Institute Genome Sequencing Platform"/>
            <person name="Ma L.-J."/>
            <person name="Dead R."/>
            <person name="Young S."/>
            <person name="Zeng Q."/>
            <person name="Koehrsen M."/>
            <person name="Alvarado L."/>
            <person name="Berlin A."/>
            <person name="Chapman S.B."/>
            <person name="Chen Z."/>
            <person name="Freedman E."/>
            <person name="Gellesch M."/>
            <person name="Goldberg J."/>
            <person name="Griggs A."/>
            <person name="Gujja S."/>
            <person name="Heilman E.R."/>
            <person name="Heiman D."/>
            <person name="Hepburn T."/>
            <person name="Howarth C."/>
            <person name="Jen D."/>
            <person name="Larson L."/>
            <person name="Mehta T."/>
            <person name="Neiman D."/>
            <person name="Pearson M."/>
            <person name="Roberts A."/>
            <person name="Saif S."/>
            <person name="Shea T."/>
            <person name="Shenoy N."/>
            <person name="Sisk P."/>
            <person name="Stolte C."/>
            <person name="Sykes S."/>
            <person name="Walk T."/>
            <person name="White J."/>
            <person name="Yandava C."/>
            <person name="Haas B."/>
            <person name="Nusbaum C."/>
            <person name="Birren B."/>
        </authorList>
    </citation>
    <scope>NUCLEOTIDE SEQUENCE [LARGE SCALE GENOMIC DNA]</scope>
    <source>
        <strain evidence="5">R3-111a-1</strain>
    </source>
</reference>
<dbReference type="SUPFAM" id="SSF51735">
    <property type="entry name" value="NAD(P)-binding Rossmann-fold domains"/>
    <property type="match status" value="1"/>
</dbReference>
<evidence type="ECO:0008006" key="6">
    <source>
        <dbReference type="Google" id="ProtNLM"/>
    </source>
</evidence>
<evidence type="ECO:0000256" key="2">
    <source>
        <dbReference type="ARBA" id="ARBA00023002"/>
    </source>
</evidence>
<organism evidence="3">
    <name type="scientific">Gaeumannomyces tritici (strain R3-111a-1)</name>
    <name type="common">Wheat and barley take-all root rot fungus</name>
    <name type="synonym">Gaeumannomyces graminis var. tritici</name>
    <dbReference type="NCBI Taxonomy" id="644352"/>
    <lineage>
        <taxon>Eukaryota</taxon>
        <taxon>Fungi</taxon>
        <taxon>Dikarya</taxon>
        <taxon>Ascomycota</taxon>
        <taxon>Pezizomycotina</taxon>
        <taxon>Sordariomycetes</taxon>
        <taxon>Sordariomycetidae</taxon>
        <taxon>Magnaporthales</taxon>
        <taxon>Magnaporthaceae</taxon>
        <taxon>Gaeumannomyces</taxon>
    </lineage>
</organism>
<dbReference type="PRINTS" id="PR00081">
    <property type="entry name" value="GDHRDH"/>
</dbReference>
<evidence type="ECO:0000313" key="4">
    <source>
        <dbReference type="EnsemblFungi" id="EJT69924"/>
    </source>
</evidence>
<dbReference type="InterPro" id="IPR002347">
    <property type="entry name" value="SDR_fam"/>
</dbReference>
<dbReference type="HOGENOM" id="CLU_010194_44_6_1"/>
<dbReference type="EMBL" id="GL385403">
    <property type="protein sequence ID" value="EJT69924.1"/>
    <property type="molecule type" value="Genomic_DNA"/>
</dbReference>
<dbReference type="InterPro" id="IPR036291">
    <property type="entry name" value="NAD(P)-bd_dom_sf"/>
</dbReference>
<proteinExistence type="inferred from homology"/>
<dbReference type="EnsemblFungi" id="EJT69924">
    <property type="protein sequence ID" value="EJT69924"/>
    <property type="gene ID" value="GGTG_12807"/>
</dbReference>
<dbReference type="RefSeq" id="XP_009228972.1">
    <property type="nucleotide sequence ID" value="XM_009230708.1"/>
</dbReference>
<keyword evidence="5" id="KW-1185">Reference proteome</keyword>
<dbReference type="Pfam" id="PF00106">
    <property type="entry name" value="adh_short"/>
    <property type="match status" value="1"/>
</dbReference>
<dbReference type="STRING" id="644352.J3PH27"/>
<reference evidence="3" key="3">
    <citation type="submission" date="2010-09" db="EMBL/GenBank/DDBJ databases">
        <title>Annotation of Gaeumannomyces graminis var. tritici R3-111a-1.</title>
        <authorList>
            <consortium name="The Broad Institute Genome Sequencing Platform"/>
            <person name="Ma L.-J."/>
            <person name="Dead R."/>
            <person name="Young S.K."/>
            <person name="Zeng Q."/>
            <person name="Gargeya S."/>
            <person name="Fitzgerald M."/>
            <person name="Haas B."/>
            <person name="Abouelleil A."/>
            <person name="Alvarado L."/>
            <person name="Arachchi H.M."/>
            <person name="Berlin A."/>
            <person name="Brown A."/>
            <person name="Chapman S.B."/>
            <person name="Chen Z."/>
            <person name="Dunbar C."/>
            <person name="Freedman E."/>
            <person name="Gearin G."/>
            <person name="Gellesch M."/>
            <person name="Goldberg J."/>
            <person name="Griggs A."/>
            <person name="Gujja S."/>
            <person name="Heiman D."/>
            <person name="Howarth C."/>
            <person name="Larson L."/>
            <person name="Lui A."/>
            <person name="MacDonald P.J.P."/>
            <person name="Mehta T."/>
            <person name="Montmayeur A."/>
            <person name="Murphy C."/>
            <person name="Neiman D."/>
            <person name="Pearson M."/>
            <person name="Priest M."/>
            <person name="Roberts A."/>
            <person name="Saif S."/>
            <person name="Shea T."/>
            <person name="Shenoy N."/>
            <person name="Sisk P."/>
            <person name="Stolte C."/>
            <person name="Sykes S."/>
            <person name="Yandava C."/>
            <person name="Wortman J."/>
            <person name="Nusbaum C."/>
            <person name="Birren B."/>
        </authorList>
    </citation>
    <scope>NUCLEOTIDE SEQUENCE</scope>
    <source>
        <strain evidence="3">R3-111a-1</strain>
    </source>
</reference>
<protein>
    <recommendedName>
        <fullName evidence="6">Oxidoreductase</fullName>
    </recommendedName>
</protein>
<gene>
    <name evidence="4" type="primary">20353265</name>
    <name evidence="3" type="ORF">GGTG_12807</name>
</gene>
<reference evidence="4" key="4">
    <citation type="journal article" date="2015" name="G3 (Bethesda)">
        <title>Genome sequences of three phytopathogenic species of the Magnaporthaceae family of fungi.</title>
        <authorList>
            <person name="Okagaki L.H."/>
            <person name="Nunes C.C."/>
            <person name="Sailsbery J."/>
            <person name="Clay B."/>
            <person name="Brown D."/>
            <person name="John T."/>
            <person name="Oh Y."/>
            <person name="Young N."/>
            <person name="Fitzgerald M."/>
            <person name="Haas B.J."/>
            <person name="Zeng Q."/>
            <person name="Young S."/>
            <person name="Adiconis X."/>
            <person name="Fan L."/>
            <person name="Levin J.Z."/>
            <person name="Mitchell T.K."/>
            <person name="Okubara P.A."/>
            <person name="Farman M.L."/>
            <person name="Kohn L.M."/>
            <person name="Birren B."/>
            <person name="Ma L.-J."/>
            <person name="Dean R.A."/>
        </authorList>
    </citation>
    <scope>NUCLEOTIDE SEQUENCE</scope>
    <source>
        <strain evidence="4">R3-111a-1</strain>
    </source>
</reference>
<reference evidence="4" key="5">
    <citation type="submission" date="2018-04" db="UniProtKB">
        <authorList>
            <consortium name="EnsemblFungi"/>
        </authorList>
    </citation>
    <scope>IDENTIFICATION</scope>
    <source>
        <strain evidence="4">R3-111a-1</strain>
    </source>
</reference>
<sequence length="313" mass="32838">MTGFDPDTQMPSLQGKVILVTGGTAGIGRTTILGLAKHQPAHIYFTGRSASSADGLTAEVRKLAPAVQTTFVPADLASLAACGDAARALAGRLTRLDVMICNAGIMAVPPAVSADGHEIHMATNHLGHAMLLRHLLPVLEATARLPGADVRVVVLTSTAWRGHPSNGITYGRLGSGYSGFVGRWQAYGQSKFANLLYAAELARRYPAILTVALQPGVVSTGLIGGLGFWDRAMVATSTALLRIPTLTPEQGSHNSLWAAAAGKRADMVSGAFYMPVGQLASHLVAKDKVASDPGQAARLWEWTEKALDRVEGN</sequence>
<dbReference type="PANTHER" id="PTHR24320">
    <property type="entry name" value="RETINOL DEHYDROGENASE"/>
    <property type="match status" value="1"/>
</dbReference>
<name>J3PH27_GAET3</name>
<dbReference type="AlphaFoldDB" id="J3PH27"/>
<dbReference type="eggNOG" id="KOG1208">
    <property type="taxonomic scope" value="Eukaryota"/>
</dbReference>
<comment type="similarity">
    <text evidence="1">Belongs to the short-chain dehydrogenases/reductases (SDR) family.</text>
</comment>
<dbReference type="VEuPathDB" id="FungiDB:GGTG_12807"/>
<dbReference type="GeneID" id="20353265"/>
<evidence type="ECO:0000256" key="1">
    <source>
        <dbReference type="ARBA" id="ARBA00006484"/>
    </source>
</evidence>
<evidence type="ECO:0000313" key="3">
    <source>
        <dbReference type="EMBL" id="EJT69924.1"/>
    </source>
</evidence>